<dbReference type="Proteomes" id="UP000789595">
    <property type="component" value="Unassembled WGS sequence"/>
</dbReference>
<comment type="caution">
    <text evidence="1">The sequence shown here is derived from an EMBL/GenBank/DDBJ whole genome shotgun (WGS) entry which is preliminary data.</text>
</comment>
<protein>
    <submittedName>
        <fullName evidence="1">Uncharacterized protein</fullName>
    </submittedName>
</protein>
<evidence type="ECO:0000313" key="2">
    <source>
        <dbReference type="Proteomes" id="UP000789595"/>
    </source>
</evidence>
<dbReference type="EMBL" id="CAKKNE010000002">
    <property type="protein sequence ID" value="CAH0367804.1"/>
    <property type="molecule type" value="Genomic_DNA"/>
</dbReference>
<dbReference type="AlphaFoldDB" id="A0A8J2SJT2"/>
<evidence type="ECO:0000313" key="1">
    <source>
        <dbReference type="EMBL" id="CAH0367804.1"/>
    </source>
</evidence>
<accession>A0A8J2SJT2</accession>
<organism evidence="1 2">
    <name type="scientific">Pelagomonas calceolata</name>
    <dbReference type="NCBI Taxonomy" id="35677"/>
    <lineage>
        <taxon>Eukaryota</taxon>
        <taxon>Sar</taxon>
        <taxon>Stramenopiles</taxon>
        <taxon>Ochrophyta</taxon>
        <taxon>Pelagophyceae</taxon>
        <taxon>Pelagomonadales</taxon>
        <taxon>Pelagomonadaceae</taxon>
        <taxon>Pelagomonas</taxon>
    </lineage>
</organism>
<gene>
    <name evidence="1" type="ORF">PECAL_2P08430</name>
</gene>
<name>A0A8J2SJT2_9STRA</name>
<keyword evidence="2" id="KW-1185">Reference proteome</keyword>
<proteinExistence type="predicted"/>
<reference evidence="1" key="1">
    <citation type="submission" date="2021-11" db="EMBL/GenBank/DDBJ databases">
        <authorList>
            <consortium name="Genoscope - CEA"/>
            <person name="William W."/>
        </authorList>
    </citation>
    <scope>NUCLEOTIDE SEQUENCE</scope>
</reference>
<sequence>MEEKNYGATDAEATTPLMESAPLLTEKRRRPYAAAAVVGTLCMAATLTKTQRYADLRASLRTPRGTPSVSWVYDLTVTQDQFWQLTCDLSTPGTQPYALCGLTTCSGLEDYPDVAACKCAPETVNEMFEGVFAASYDVFTPSTRLVSRNDGSTPMESTFRMGSSTIYLSQSETYRNAVAAQYAGTLDLPAFCTALTDGTICEESGLGCDFISFHTGATNEECRRKALAKGESHSEAQTHIQSHDSNAGFAWEIDVVEVCMGAPCYKLEGNMGDDSDGCQMACLCPIGAGELEPTFYDDALALDFTDQCFQATTVSTSWTPSLKQVNTLVSTLVKAGKDSAQQAANCDCTVSTAC</sequence>